<evidence type="ECO:0000313" key="2">
    <source>
        <dbReference type="EMBL" id="SUM53766.1"/>
    </source>
</evidence>
<organism evidence="2 3">
    <name type="scientific">Staphylococcus nepalensis</name>
    <dbReference type="NCBI Taxonomy" id="214473"/>
    <lineage>
        <taxon>Bacteria</taxon>
        <taxon>Bacillati</taxon>
        <taxon>Bacillota</taxon>
        <taxon>Bacilli</taxon>
        <taxon>Bacillales</taxon>
        <taxon>Staphylococcaceae</taxon>
        <taxon>Staphylococcus</taxon>
    </lineage>
</organism>
<feature type="transmembrane region" description="Helical" evidence="1">
    <location>
        <begin position="33"/>
        <end position="51"/>
    </location>
</feature>
<accession>A0A380GH62</accession>
<keyword evidence="1" id="KW-0472">Membrane</keyword>
<dbReference type="RefSeq" id="WP_115359542.1">
    <property type="nucleotide sequence ID" value="NZ_BMCF01000003.1"/>
</dbReference>
<dbReference type="EMBL" id="UHDS01000001">
    <property type="protein sequence ID" value="SUM53766.1"/>
    <property type="molecule type" value="Genomic_DNA"/>
</dbReference>
<gene>
    <name evidence="2" type="ORF">NCTC13834_00049</name>
</gene>
<protein>
    <submittedName>
        <fullName evidence="2">Uncharacterized protein</fullName>
    </submittedName>
</protein>
<evidence type="ECO:0000256" key="1">
    <source>
        <dbReference type="SAM" id="Phobius"/>
    </source>
</evidence>
<keyword evidence="1" id="KW-0812">Transmembrane</keyword>
<dbReference type="Proteomes" id="UP000254412">
    <property type="component" value="Unassembled WGS sequence"/>
</dbReference>
<name>A0A380GH62_9STAP</name>
<feature type="transmembrane region" description="Helical" evidence="1">
    <location>
        <begin position="7"/>
        <end position="27"/>
    </location>
</feature>
<proteinExistence type="predicted"/>
<keyword evidence="1" id="KW-1133">Transmembrane helix</keyword>
<reference evidence="2 3" key="1">
    <citation type="submission" date="2018-06" db="EMBL/GenBank/DDBJ databases">
        <authorList>
            <consortium name="Pathogen Informatics"/>
            <person name="Doyle S."/>
        </authorList>
    </citation>
    <scope>NUCLEOTIDE SEQUENCE [LARGE SCALE GENOMIC DNA]</scope>
    <source>
        <strain evidence="2 3">NCTC13834</strain>
    </source>
</reference>
<evidence type="ECO:0000313" key="3">
    <source>
        <dbReference type="Proteomes" id="UP000254412"/>
    </source>
</evidence>
<sequence length="63" mass="7169">MDKSKLYVFIIVIICLIVIAICSPFLIKNGSYSAIFSALIPIAIVIIYFIFNKRNNKNNNDED</sequence>
<dbReference type="AlphaFoldDB" id="A0A380GH62"/>